<reference evidence="4 5" key="1">
    <citation type="submission" date="2024-09" db="EMBL/GenBank/DDBJ databases">
        <authorList>
            <person name="Makale K.P.P."/>
            <person name="Makhzoum A."/>
            <person name="Rantong G."/>
            <person name="Rahube T.O."/>
        </authorList>
    </citation>
    <scope>NUCLEOTIDE SEQUENCE [LARGE SCALE GENOMIC DNA]</scope>
    <source>
        <strain evidence="4 5">KM_D13</strain>
    </source>
</reference>
<dbReference type="NCBIfam" id="TIGR03696">
    <property type="entry name" value="Rhs_assc_core"/>
    <property type="match status" value="1"/>
</dbReference>
<dbReference type="Pfam" id="PF05593">
    <property type="entry name" value="RHS_repeat"/>
    <property type="match status" value="2"/>
</dbReference>
<keyword evidence="1" id="KW-0677">Repeat</keyword>
<name>A0ABV4VBA2_9BACL</name>
<evidence type="ECO:0000256" key="2">
    <source>
        <dbReference type="SAM" id="SignalP"/>
    </source>
</evidence>
<dbReference type="Proteomes" id="UP001575622">
    <property type="component" value="Unassembled WGS sequence"/>
</dbReference>
<evidence type="ECO:0000256" key="1">
    <source>
        <dbReference type="ARBA" id="ARBA00022737"/>
    </source>
</evidence>
<dbReference type="InterPro" id="IPR031325">
    <property type="entry name" value="RHS_repeat"/>
</dbReference>
<comment type="caution">
    <text evidence="4">The sequence shown here is derived from an EMBL/GenBank/DDBJ whole genome shotgun (WGS) entry which is preliminary data.</text>
</comment>
<organism evidence="4 5">
    <name type="scientific">Paenibacillus oleatilyticus</name>
    <dbReference type="NCBI Taxonomy" id="2594886"/>
    <lineage>
        <taxon>Bacteria</taxon>
        <taxon>Bacillati</taxon>
        <taxon>Bacillota</taxon>
        <taxon>Bacilli</taxon>
        <taxon>Bacillales</taxon>
        <taxon>Paenibacillaceae</taxon>
        <taxon>Paenibacillus</taxon>
    </lineage>
</organism>
<dbReference type="InterPro" id="IPR006530">
    <property type="entry name" value="YD"/>
</dbReference>
<dbReference type="PANTHER" id="PTHR32305:SF15">
    <property type="entry name" value="PROTEIN RHSA-RELATED"/>
    <property type="match status" value="1"/>
</dbReference>
<protein>
    <submittedName>
        <fullName evidence="4">RHS repeat-associated core domain-containing protein</fullName>
    </submittedName>
</protein>
<proteinExistence type="predicted"/>
<dbReference type="PANTHER" id="PTHR32305">
    <property type="match status" value="1"/>
</dbReference>
<dbReference type="NCBIfam" id="TIGR01643">
    <property type="entry name" value="YD_repeat_2x"/>
    <property type="match status" value="7"/>
</dbReference>
<dbReference type="InterPro" id="IPR022385">
    <property type="entry name" value="Rhs_assc_core"/>
</dbReference>
<evidence type="ECO:0000259" key="3">
    <source>
        <dbReference type="Pfam" id="PF25023"/>
    </source>
</evidence>
<feature type="signal peptide" evidence="2">
    <location>
        <begin position="1"/>
        <end position="21"/>
    </location>
</feature>
<dbReference type="InterPro" id="IPR056823">
    <property type="entry name" value="TEN-like_YD-shell"/>
</dbReference>
<dbReference type="InterPro" id="IPR050708">
    <property type="entry name" value="T6SS_VgrG/RHS"/>
</dbReference>
<accession>A0ABV4VBA2</accession>
<feature type="domain" description="Teneurin-like YD-shell" evidence="3">
    <location>
        <begin position="1097"/>
        <end position="1230"/>
    </location>
</feature>
<feature type="domain" description="Teneurin-like YD-shell" evidence="3">
    <location>
        <begin position="1265"/>
        <end position="1533"/>
    </location>
</feature>
<feature type="chain" id="PRO_5046554855" evidence="2">
    <location>
        <begin position="22"/>
        <end position="1750"/>
    </location>
</feature>
<dbReference type="RefSeq" id="WP_373956848.1">
    <property type="nucleotide sequence ID" value="NZ_JBHDLN010000027.1"/>
</dbReference>
<sequence>MKKLLRHVLLFTLIAQTLSPAALIYANEEAAAVPTTDQTATKEVLTIEWLSRKYNVPESSLLNEMNKGYSMYDIHSALQTRKEPNQSLEEILKQINPSVSERLQKMDFSAERFTEDNNKKDNTVTQNTYMSVTALTYGNYVETPKNTTIVNDKEQFYPSVFSNTYSEGLNRIKRSLYNYSYNSYPTDYDKFALDRVNMKANSAPFSVSSVNENVNMINGALQLQSTDMTLPGRNGLSFALTRRYDSADSLYYDKDIYSGAVYTMQYYPALDARLFQKYSNMPEKYGSASSFHFTPSYYASFVQYGGSYTYWYFPTDYPEVYEFDNQVRKDLEANWSYRNPDDPNAGPFISNENITLNGTSFVARAYTTGHVVVPPFYSSRFITNAYANKTKPLRNENNFPIGKGWKWDIPYVEYTEKGSYVHLSGGGTYELNGTSLKGYPWKDITVTQESRKINDQYVWFTLNYLNGQKQYFSGDGRLIQISDAYNNTIQFEYQNVSPYGLVLTKIRDAINNEINIAYSETEVTLTQGDRTVRYEKQKDPKGNKELLTSVTDAMNRKTHYTYEIASASFDLVNSKRGENYAALLKQVQHPTQARTSYTYESVNRKVGDYGNEYVNRIKSREDIITYVNGTEEKYNHVDYSYAGDGAEVKKYDSSFATIMNNGRVKTVYSFDKVYIDENTPEVIYNTQISKEDGTTVNTDIMEYNRTKQWPSPIKVISKMTRAGAAAADKIVARNYDDYGNVLTETDPSNITTTYTYNPTTHWLETITKPINAGLSRFTKYVRNSQGSILEVSDREHNEGGALKAQINFDYDNYGNATKITLKDDNRNTVINKEYGWDYNYAFVTKQWSQVTDVDGNSSGVFQWQKYDKSTGNVTEYTGGNEYPIRYQYDKLGRLVLVTYLDSSQVKLIYDDANNKVTTIDPTGVTSFIQWNALGMKASEGTVGSGTTSYGYDPYGRLSWSRDALSNTTTYGYDAWDRSIRTTYPDGSASGVEYDDVNRTVTMADAESNKTKETYDILGRVTKKEWLKQTGTVLLSSNAYDFAGNVTSNVDGNNNTTSYAYDLFNRLVSVTNAKSETTKYSYNMAGKLIQTEYADGNKIQKQYDELGRLIRKIDALGQNERYYYDVNGNVKTYIDRKGQITSYGYNARDQLTSSVTGSETVSYEYDTAGRRTAMQDGTGRTQYGYNNVGQLDAVTYPDGKKVLYVYDLQGNRTQMTDPFGYVTAYGYDNRNRLKGVGPAIADWDASYDYKKNNLLSNVTQRDGIAWSYAFDGANLLNLTQTRYGAPVNSYGYTYDNNGNQTSKNENGQGNTFSYDKLDRIGKSSQFNEAYTYDTRGNRQTMQSSKSIDMSGAGYRYDDRNRLVQVTTDDGKNVSYRYNGDGILYERTENGQTTRYYYDGAKMIAEGTVSNGTVTMKARYIRGGTGLVARQDAGGSKTYYLHNGHGDVVGLADGNGNVINRYTYDIWGNPLSTSEQIQQPFRYSGEFWDSSTNLQYLRARWYDPGVGRFINEDTYEGDIANPLSLNLYTYVENNPLIYSDPSGHEKDSDNEELSEIVMPFEDLWNDANTKLKACYNFECAINYTNLRNDAEISADAARVSYYCGRVCGNYQYLPSDVKYRNQTMDMLIETKFGNTRELPISEDPIAQAILLLTPAGRAANAAATTQKAGSYALKLDLKLFSESITKGISKKILDGKRVKIEMFENGSYKGFTLVKDRAVNSGVGTHGGSHWKLFSRDGERWTLDKAGNVLRK</sequence>
<dbReference type="Gene3D" id="2.180.10.10">
    <property type="entry name" value="RHS repeat-associated core"/>
    <property type="match status" value="4"/>
</dbReference>
<keyword evidence="5" id="KW-1185">Reference proteome</keyword>
<evidence type="ECO:0000313" key="4">
    <source>
        <dbReference type="EMBL" id="MFB0846915.1"/>
    </source>
</evidence>
<evidence type="ECO:0000313" key="5">
    <source>
        <dbReference type="Proteomes" id="UP001575622"/>
    </source>
</evidence>
<dbReference type="Pfam" id="PF25023">
    <property type="entry name" value="TEN_YD-shell"/>
    <property type="match status" value="2"/>
</dbReference>
<gene>
    <name evidence="4" type="ORF">ACEU3E_32525</name>
</gene>
<keyword evidence="2" id="KW-0732">Signal</keyword>
<dbReference type="EMBL" id="JBHDLN010000027">
    <property type="protein sequence ID" value="MFB0846915.1"/>
    <property type="molecule type" value="Genomic_DNA"/>
</dbReference>